<accession>A0AA48WEJ9</accession>
<gene>
    <name evidence="4" type="ORF">IV454_00215</name>
</gene>
<feature type="domain" description="Response regulatory" evidence="2">
    <location>
        <begin position="2"/>
        <end position="113"/>
    </location>
</feature>
<dbReference type="PROSITE" id="PS50930">
    <property type="entry name" value="HTH_LYTTR"/>
    <property type="match status" value="1"/>
</dbReference>
<evidence type="ECO:0000313" key="5">
    <source>
        <dbReference type="Proteomes" id="UP000662888"/>
    </source>
</evidence>
<dbReference type="PROSITE" id="PS50110">
    <property type="entry name" value="RESPONSE_REGULATORY"/>
    <property type="match status" value="1"/>
</dbReference>
<dbReference type="InterPro" id="IPR046947">
    <property type="entry name" value="LytR-like"/>
</dbReference>
<dbReference type="GO" id="GO:0003677">
    <property type="term" value="F:DNA binding"/>
    <property type="evidence" value="ECO:0007669"/>
    <property type="project" value="UniProtKB-KW"/>
</dbReference>
<dbReference type="InterPro" id="IPR011006">
    <property type="entry name" value="CheY-like_superfamily"/>
</dbReference>
<dbReference type="SMART" id="SM00448">
    <property type="entry name" value="REC"/>
    <property type="match status" value="1"/>
</dbReference>
<dbReference type="SMART" id="SM00850">
    <property type="entry name" value="LytTR"/>
    <property type="match status" value="1"/>
</dbReference>
<dbReference type="PANTHER" id="PTHR37299:SF1">
    <property type="entry name" value="STAGE 0 SPORULATION PROTEIN A HOMOLOG"/>
    <property type="match status" value="1"/>
</dbReference>
<reference evidence="4 5" key="1">
    <citation type="submission" date="2020-11" db="EMBL/GenBank/DDBJ databases">
        <authorList>
            <person name="Sun Q."/>
        </authorList>
    </citation>
    <scope>NUCLEOTIDE SEQUENCE [LARGE SCALE GENOMIC DNA]</scope>
    <source>
        <strain evidence="4 5">P8398</strain>
    </source>
</reference>
<keyword evidence="5" id="KW-1185">Reference proteome</keyword>
<evidence type="ECO:0000259" key="3">
    <source>
        <dbReference type="PROSITE" id="PS50930"/>
    </source>
</evidence>
<keyword evidence="4" id="KW-0238">DNA-binding</keyword>
<dbReference type="Pfam" id="PF04397">
    <property type="entry name" value="LytTR"/>
    <property type="match status" value="1"/>
</dbReference>
<dbReference type="Gene3D" id="2.40.50.1020">
    <property type="entry name" value="LytTr DNA-binding domain"/>
    <property type="match status" value="1"/>
</dbReference>
<dbReference type="EMBL" id="CP065053">
    <property type="protein sequence ID" value="QPI50107.1"/>
    <property type="molecule type" value="Genomic_DNA"/>
</dbReference>
<dbReference type="Gene3D" id="3.40.50.2300">
    <property type="match status" value="1"/>
</dbReference>
<name>A0AA48WEJ9_9BURK</name>
<feature type="domain" description="HTH LytTR-type" evidence="3">
    <location>
        <begin position="135"/>
        <end position="239"/>
    </location>
</feature>
<proteinExistence type="predicted"/>
<dbReference type="Proteomes" id="UP000662888">
    <property type="component" value="Chromosome"/>
</dbReference>
<feature type="modified residue" description="4-aspartylphosphate" evidence="1">
    <location>
        <position position="53"/>
    </location>
</feature>
<dbReference type="InterPro" id="IPR007492">
    <property type="entry name" value="LytTR_DNA-bd_dom"/>
</dbReference>
<dbReference type="SUPFAM" id="SSF52172">
    <property type="entry name" value="CheY-like"/>
    <property type="match status" value="1"/>
</dbReference>
<dbReference type="InterPro" id="IPR001789">
    <property type="entry name" value="Sig_transdc_resp-reg_receiver"/>
</dbReference>
<evidence type="ECO:0000256" key="1">
    <source>
        <dbReference type="PROSITE-ProRule" id="PRU00169"/>
    </source>
</evidence>
<keyword evidence="1" id="KW-0597">Phosphoprotein</keyword>
<evidence type="ECO:0000259" key="2">
    <source>
        <dbReference type="PROSITE" id="PS50110"/>
    </source>
</evidence>
<protein>
    <submittedName>
        <fullName evidence="4">LytTR family transcriptional regulator DNA-binding domain-containing protein</fullName>
    </submittedName>
</protein>
<dbReference type="Pfam" id="PF00072">
    <property type="entry name" value="Response_reg"/>
    <property type="match status" value="1"/>
</dbReference>
<organism evidence="4 5">
    <name type="scientific">Massilia antarctica</name>
    <dbReference type="NCBI Taxonomy" id="2765360"/>
    <lineage>
        <taxon>Bacteria</taxon>
        <taxon>Pseudomonadati</taxon>
        <taxon>Pseudomonadota</taxon>
        <taxon>Betaproteobacteria</taxon>
        <taxon>Burkholderiales</taxon>
        <taxon>Oxalobacteraceae</taxon>
        <taxon>Telluria group</taxon>
        <taxon>Massilia</taxon>
    </lineage>
</organism>
<sequence length="239" mass="26909">MRVMVIEDSRLAREGLVRMLGQFDGVEVIGQADHPATAAPMIAELRPDVLFLDIHMPGASGFDLLEMLDYLPRIVFTTAYSEYAIRSFDYNTVDYLLKPVSHERLASAIAKLAAADAAPASVSAPRPPLDINSKIFVKDGERCHLVSLESIRYIESCKNYVRIFFGGEKAYVKKSLNSIEERLPVKFFFRANRQCIINLQEIRAIEESISLGYEVTMSDGKVLEISRRNAQELKDLLSF</sequence>
<evidence type="ECO:0000313" key="4">
    <source>
        <dbReference type="EMBL" id="QPI50107.1"/>
    </source>
</evidence>
<dbReference type="PANTHER" id="PTHR37299">
    <property type="entry name" value="TRANSCRIPTIONAL REGULATOR-RELATED"/>
    <property type="match status" value="1"/>
</dbReference>